<protein>
    <submittedName>
        <fullName evidence="1">DUF192</fullName>
    </submittedName>
</protein>
<evidence type="ECO:0000313" key="1">
    <source>
        <dbReference type="EMBL" id="ABM78674.1"/>
    </source>
</evidence>
<name>A2CB14_PROM3</name>
<dbReference type="HOGENOM" id="CLU_097039_2_0_3"/>
<reference evidence="1 2" key="1">
    <citation type="journal article" date="2007" name="PLoS Genet.">
        <title>Patterns and implications of gene gain and loss in the evolution of Prochlorococcus.</title>
        <authorList>
            <person name="Kettler G.C."/>
            <person name="Martiny A.C."/>
            <person name="Huang K."/>
            <person name="Zucker J."/>
            <person name="Coleman M.L."/>
            <person name="Rodrigue S."/>
            <person name="Chen F."/>
            <person name="Lapidus A."/>
            <person name="Ferriera S."/>
            <person name="Johnson J."/>
            <person name="Steglich C."/>
            <person name="Church G.M."/>
            <person name="Richardson P."/>
            <person name="Chisholm S.W."/>
        </authorList>
    </citation>
    <scope>NUCLEOTIDE SEQUENCE [LARGE SCALE GENOMIC DNA]</scope>
    <source>
        <strain evidence="1 2">MIT 9303</strain>
    </source>
</reference>
<dbReference type="InterPro" id="IPR038695">
    <property type="entry name" value="Saro_0823-like_sf"/>
</dbReference>
<dbReference type="PANTHER" id="PTHR37953">
    <property type="entry name" value="UPF0127 PROTEIN MJ1496"/>
    <property type="match status" value="1"/>
</dbReference>
<organism evidence="1 2">
    <name type="scientific">Prochlorococcus marinus (strain MIT 9303)</name>
    <dbReference type="NCBI Taxonomy" id="59922"/>
    <lineage>
        <taxon>Bacteria</taxon>
        <taxon>Bacillati</taxon>
        <taxon>Cyanobacteriota</taxon>
        <taxon>Cyanophyceae</taxon>
        <taxon>Synechococcales</taxon>
        <taxon>Prochlorococcaceae</taxon>
        <taxon>Prochlorococcus</taxon>
    </lineage>
</organism>
<accession>A2CB14</accession>
<dbReference type="KEGG" id="pmf:P9303_19321"/>
<dbReference type="InterPro" id="IPR003795">
    <property type="entry name" value="DUF192"/>
</dbReference>
<dbReference type="EMBL" id="CP000554">
    <property type="protein sequence ID" value="ABM78674.1"/>
    <property type="molecule type" value="Genomic_DNA"/>
</dbReference>
<sequence length="168" mass="18445">MQWGKRLRFPLLWGGLAVGLSVLSSIGVRADSPPQYLPLEAQWCLESGSCLLLEVADQAEEQRLGLMQRSALPSGQAMWFPFQPARRLRFWMHNTLAALDMVFVDQGRVIAIEAAVPVCPHLPCPSYGPKLPADGVVELAAGEAARLSIKVGDVVQIQPLPKPVDWQH</sequence>
<proteinExistence type="predicted"/>
<gene>
    <name evidence="1" type="ordered locus">P9303_19321</name>
</gene>
<evidence type="ECO:0000313" key="2">
    <source>
        <dbReference type="Proteomes" id="UP000002274"/>
    </source>
</evidence>
<dbReference type="PANTHER" id="PTHR37953:SF1">
    <property type="entry name" value="UPF0127 PROTEIN MJ1496"/>
    <property type="match status" value="1"/>
</dbReference>
<dbReference type="BioCyc" id="PMAR59922:G1G80-1678-MONOMER"/>
<dbReference type="Proteomes" id="UP000002274">
    <property type="component" value="Chromosome"/>
</dbReference>
<dbReference type="Pfam" id="PF02643">
    <property type="entry name" value="DUF192"/>
    <property type="match status" value="1"/>
</dbReference>
<dbReference type="Gene3D" id="2.60.120.1140">
    <property type="entry name" value="Protein of unknown function DUF192"/>
    <property type="match status" value="1"/>
</dbReference>
<dbReference type="AlphaFoldDB" id="A2CB14"/>
<dbReference type="STRING" id="59922.P9303_19321"/>